<dbReference type="AlphaFoldDB" id="A0A8S4C312"/>
<reference evidence="1" key="1">
    <citation type="submission" date="2021-06" db="EMBL/GenBank/DDBJ databases">
        <authorList>
            <person name="Nardi T."/>
            <person name="Nardi T."/>
        </authorList>
    </citation>
    <scope>NUCLEOTIDE SEQUENCE</scope>
</reference>
<evidence type="ECO:0000313" key="1">
    <source>
        <dbReference type="EMBL" id="CAG7595293.1"/>
    </source>
</evidence>
<proteinExistence type="predicted"/>
<name>A0A8S4C312_9ACAR</name>
<protein>
    <submittedName>
        <fullName evidence="1">Uncharacterized protein</fullName>
    </submittedName>
</protein>
<sequence>MVTQINFVVTFYFQGVIPDASFAKALERVYISQDKLNKKELATEPKRAAELEKSLKTLCAIIGVPKSSLKIFKRRRFVG</sequence>
<dbReference type="EMBL" id="CAJVAF010000310">
    <property type="protein sequence ID" value="CAG7595293.1"/>
    <property type="molecule type" value="Genomic_DNA"/>
</dbReference>
<organism evidence="1 2">
    <name type="scientific">Hyalomma marginatum</name>
    <dbReference type="NCBI Taxonomy" id="34627"/>
    <lineage>
        <taxon>Eukaryota</taxon>
        <taxon>Metazoa</taxon>
        <taxon>Ecdysozoa</taxon>
        <taxon>Arthropoda</taxon>
        <taxon>Chelicerata</taxon>
        <taxon>Arachnida</taxon>
        <taxon>Acari</taxon>
        <taxon>Parasitiformes</taxon>
        <taxon>Ixodida</taxon>
        <taxon>Ixodoidea</taxon>
        <taxon>Ixodidae</taxon>
        <taxon>Hyalomminae</taxon>
        <taxon>Hyalomma</taxon>
    </lineage>
</organism>
<accession>A0A8S4C312</accession>
<evidence type="ECO:0000313" key="2">
    <source>
        <dbReference type="Proteomes" id="UP000837675"/>
    </source>
</evidence>
<dbReference type="Proteomes" id="UP000837675">
    <property type="component" value="Unassembled WGS sequence"/>
</dbReference>
<gene>
    <name evidence="1" type="ORF">MHYMCMPASI_00822</name>
</gene>
<keyword evidence="2" id="KW-1185">Reference proteome</keyword>
<comment type="caution">
    <text evidence="1">The sequence shown here is derived from an EMBL/GenBank/DDBJ whole genome shotgun (WGS) entry which is preliminary data.</text>
</comment>